<dbReference type="STRING" id="36842.SAMN02194393_04421"/>
<sequence>MHVGVPIKNKQPNEIYLKNLKVYVTDPEDHELKFEYLRYEKDTPLPEIMQNNPHVAYKVDSIEEMAKGAKIIVEPFDADKNIKIAFIVKDGVVFELMEEKE</sequence>
<dbReference type="OrthoDB" id="1986818at2"/>
<dbReference type="InterPro" id="IPR029068">
    <property type="entry name" value="Glyas_Bleomycin-R_OHBP_Dase"/>
</dbReference>
<proteinExistence type="predicted"/>
<evidence type="ECO:0000313" key="1">
    <source>
        <dbReference type="EMBL" id="SKC85691.1"/>
    </source>
</evidence>
<dbReference type="Proteomes" id="UP000190285">
    <property type="component" value="Unassembled WGS sequence"/>
</dbReference>
<reference evidence="1 2" key="1">
    <citation type="submission" date="2017-02" db="EMBL/GenBank/DDBJ databases">
        <authorList>
            <person name="Peterson S.W."/>
        </authorList>
    </citation>
    <scope>NUCLEOTIDE SEQUENCE [LARGE SCALE GENOMIC DNA]</scope>
    <source>
        <strain evidence="1 2">M1</strain>
    </source>
</reference>
<keyword evidence="2" id="KW-1185">Reference proteome</keyword>
<protein>
    <submittedName>
        <fullName evidence="1">Uncharacterized protein</fullName>
    </submittedName>
</protein>
<dbReference type="EMBL" id="FUZT01000013">
    <property type="protein sequence ID" value="SKC85691.1"/>
    <property type="molecule type" value="Genomic_DNA"/>
</dbReference>
<name>A0A1T5MBS8_9FIRM</name>
<organism evidence="1 2">
    <name type="scientific">Maledivibacter halophilus</name>
    <dbReference type="NCBI Taxonomy" id="36842"/>
    <lineage>
        <taxon>Bacteria</taxon>
        <taxon>Bacillati</taxon>
        <taxon>Bacillota</taxon>
        <taxon>Clostridia</taxon>
        <taxon>Peptostreptococcales</taxon>
        <taxon>Caminicellaceae</taxon>
        <taxon>Maledivibacter</taxon>
    </lineage>
</organism>
<accession>A0A1T5MBS8</accession>
<dbReference type="AlphaFoldDB" id="A0A1T5MBS8"/>
<dbReference type="SUPFAM" id="SSF54593">
    <property type="entry name" value="Glyoxalase/Bleomycin resistance protein/Dihydroxybiphenyl dioxygenase"/>
    <property type="match status" value="1"/>
</dbReference>
<evidence type="ECO:0000313" key="2">
    <source>
        <dbReference type="Proteomes" id="UP000190285"/>
    </source>
</evidence>
<gene>
    <name evidence="1" type="ORF">SAMN02194393_04421</name>
</gene>